<proteinExistence type="predicted"/>
<dbReference type="Proteomes" id="UP000014216">
    <property type="component" value="Unassembled WGS sequence"/>
</dbReference>
<organism evidence="1 2">
    <name type="scientific">Desulfotignum phosphitoxidans DSM 13687</name>
    <dbReference type="NCBI Taxonomy" id="1286635"/>
    <lineage>
        <taxon>Bacteria</taxon>
        <taxon>Pseudomonadati</taxon>
        <taxon>Thermodesulfobacteriota</taxon>
        <taxon>Desulfobacteria</taxon>
        <taxon>Desulfobacterales</taxon>
        <taxon>Desulfobacteraceae</taxon>
        <taxon>Desulfotignum</taxon>
    </lineage>
</organism>
<comment type="caution">
    <text evidence="1">The sequence shown here is derived from an EMBL/GenBank/DDBJ whole genome shotgun (WGS) entry which is preliminary data.</text>
</comment>
<protein>
    <submittedName>
        <fullName evidence="1">Uncharacterized protein</fullName>
    </submittedName>
</protein>
<evidence type="ECO:0000313" key="1">
    <source>
        <dbReference type="EMBL" id="EMS79450.1"/>
    </source>
</evidence>
<name>S0FXI3_9BACT</name>
<dbReference type="EMBL" id="APJX01000005">
    <property type="protein sequence ID" value="EMS79450.1"/>
    <property type="molecule type" value="Genomic_DNA"/>
</dbReference>
<reference evidence="1 2" key="1">
    <citation type="journal article" date="2013" name="Genome Announc.">
        <title>Draft Genome Sequence of Desulfotignum phosphitoxidans DSM 13687 Strain FiPS-3.</title>
        <authorList>
            <person name="Poehlein A."/>
            <person name="Daniel R."/>
            <person name="Simeonova D.D."/>
        </authorList>
    </citation>
    <scope>NUCLEOTIDE SEQUENCE [LARGE SCALE GENOMIC DNA]</scope>
    <source>
        <strain evidence="1 2">DSM 13687</strain>
    </source>
</reference>
<sequence>MTLTPITITHLGAESCVTGSCHLVGFQPDHGGGILRQNQMAEIIDIAIYGNIDKLFIIRPQMLVRLHIKPHGKQGELG</sequence>
<dbReference type="AlphaFoldDB" id="S0FXI3"/>
<gene>
    <name evidence="1" type="ORF">Dpo_5c03770</name>
</gene>
<accession>S0FXI3</accession>
<evidence type="ECO:0000313" key="2">
    <source>
        <dbReference type="Proteomes" id="UP000014216"/>
    </source>
</evidence>
<keyword evidence="2" id="KW-1185">Reference proteome</keyword>